<reference evidence="2 3" key="1">
    <citation type="journal article" date="2024" name="J Genomics">
        <title>Draft genome sequencing and assembly of Favolaschia claudopus CIRM-BRFM 2984 isolated from oak limbs.</title>
        <authorList>
            <person name="Navarro D."/>
            <person name="Drula E."/>
            <person name="Chaduli D."/>
            <person name="Cazenave R."/>
            <person name="Ahrendt S."/>
            <person name="Wang J."/>
            <person name="Lipzen A."/>
            <person name="Daum C."/>
            <person name="Barry K."/>
            <person name="Grigoriev I.V."/>
            <person name="Favel A."/>
            <person name="Rosso M.N."/>
            <person name="Martin F."/>
        </authorList>
    </citation>
    <scope>NUCLEOTIDE SEQUENCE [LARGE SCALE GENOMIC DNA]</scope>
    <source>
        <strain evidence="2 3">CIRM-BRFM 2984</strain>
    </source>
</reference>
<comment type="caution">
    <text evidence="2">The sequence shown here is derived from an EMBL/GenBank/DDBJ whole genome shotgun (WGS) entry which is preliminary data.</text>
</comment>
<protein>
    <submittedName>
        <fullName evidence="2">Uncharacterized protein</fullName>
    </submittedName>
</protein>
<dbReference type="EMBL" id="JAWWNJ010000099">
    <property type="protein sequence ID" value="KAK6996060.1"/>
    <property type="molecule type" value="Genomic_DNA"/>
</dbReference>
<dbReference type="Proteomes" id="UP001362999">
    <property type="component" value="Unassembled WGS sequence"/>
</dbReference>
<feature type="region of interest" description="Disordered" evidence="1">
    <location>
        <begin position="1"/>
        <end position="59"/>
    </location>
</feature>
<name>A0AAV9ZYE3_9AGAR</name>
<accession>A0AAV9ZYE3</accession>
<sequence>MSDRQPAAAAAESVEGSGDMVSAFEGPDDGDGDDSPPVTASSSQPDPESLKEAIESLGPEERETIEFLIRSRVLKT</sequence>
<feature type="compositionally biased region" description="Basic and acidic residues" evidence="1">
    <location>
        <begin position="48"/>
        <end position="59"/>
    </location>
</feature>
<proteinExistence type="predicted"/>
<evidence type="ECO:0000313" key="3">
    <source>
        <dbReference type="Proteomes" id="UP001362999"/>
    </source>
</evidence>
<organism evidence="2 3">
    <name type="scientific">Favolaschia claudopus</name>
    <dbReference type="NCBI Taxonomy" id="2862362"/>
    <lineage>
        <taxon>Eukaryota</taxon>
        <taxon>Fungi</taxon>
        <taxon>Dikarya</taxon>
        <taxon>Basidiomycota</taxon>
        <taxon>Agaricomycotina</taxon>
        <taxon>Agaricomycetes</taxon>
        <taxon>Agaricomycetidae</taxon>
        <taxon>Agaricales</taxon>
        <taxon>Marasmiineae</taxon>
        <taxon>Mycenaceae</taxon>
        <taxon>Favolaschia</taxon>
    </lineage>
</organism>
<dbReference type="AlphaFoldDB" id="A0AAV9ZYE3"/>
<evidence type="ECO:0000256" key="1">
    <source>
        <dbReference type="SAM" id="MobiDB-lite"/>
    </source>
</evidence>
<gene>
    <name evidence="2" type="ORF">R3P38DRAFT_3222595</name>
</gene>
<keyword evidence="3" id="KW-1185">Reference proteome</keyword>
<evidence type="ECO:0000313" key="2">
    <source>
        <dbReference type="EMBL" id="KAK6996060.1"/>
    </source>
</evidence>